<evidence type="ECO:0000256" key="2">
    <source>
        <dbReference type="ARBA" id="ARBA00012962"/>
    </source>
</evidence>
<evidence type="ECO:0000256" key="8">
    <source>
        <dbReference type="HAMAP-Rule" id="MF_00222"/>
    </source>
</evidence>
<dbReference type="InterPro" id="IPR006151">
    <property type="entry name" value="Shikm_DH/Glu-tRNA_Rdtase"/>
</dbReference>
<dbReference type="Gene3D" id="3.40.50.720">
    <property type="entry name" value="NAD(P)-binding Rossmann-like Domain"/>
    <property type="match status" value="1"/>
</dbReference>
<comment type="function">
    <text evidence="8">Involved in the biosynthesis of the chorismate, which leads to the biosynthesis of aromatic amino acids. Catalyzes the reversible NADPH linked reduction of 3-dehydroshikimate (DHSA) to yield shikimate (SA).</text>
</comment>
<dbReference type="EC" id="1.1.1.25" evidence="2 8"/>
<feature type="binding site" evidence="8">
    <location>
        <position position="256"/>
    </location>
    <ligand>
        <name>shikimate</name>
        <dbReference type="ChEBI" id="CHEBI:36208"/>
    </ligand>
</feature>
<comment type="subunit">
    <text evidence="8">Homodimer.</text>
</comment>
<evidence type="ECO:0000256" key="5">
    <source>
        <dbReference type="ARBA" id="ARBA00023002"/>
    </source>
</evidence>
<feature type="binding site" evidence="8">
    <location>
        <begin position="152"/>
        <end position="157"/>
    </location>
    <ligand>
        <name>NADP(+)</name>
        <dbReference type="ChEBI" id="CHEBI:58349"/>
    </ligand>
</feature>
<comment type="pathway">
    <text evidence="1 8">Metabolic intermediate biosynthesis; chorismate biosynthesis; chorismate from D-erythrose 4-phosphate and phosphoenolpyruvate: step 4/7.</text>
</comment>
<dbReference type="GO" id="GO:0019632">
    <property type="term" value="P:shikimate metabolic process"/>
    <property type="evidence" value="ECO:0007669"/>
    <property type="project" value="InterPro"/>
</dbReference>
<dbReference type="InterPro" id="IPR036291">
    <property type="entry name" value="NAD(P)-bd_dom_sf"/>
</dbReference>
<dbReference type="InterPro" id="IPR046346">
    <property type="entry name" value="Aminoacid_DH-like_N_sf"/>
</dbReference>
<dbReference type="RefSeq" id="WP_119335728.1">
    <property type="nucleotide sequence ID" value="NZ_AP018558.1"/>
</dbReference>
<dbReference type="GO" id="GO:0009423">
    <property type="term" value="P:chorismate biosynthetic process"/>
    <property type="evidence" value="ECO:0007669"/>
    <property type="project" value="UniProtKB-UniRule"/>
</dbReference>
<evidence type="ECO:0000256" key="4">
    <source>
        <dbReference type="ARBA" id="ARBA00022857"/>
    </source>
</evidence>
<sequence length="288" mass="30421">MTDRYAVFGHPIHHSKSPFIHSAFAQQTGQDLTYTAIDAPAETFTTAVRTFFAEGGKGANVTVPHKEAALALADDATPRAQEAGAANTLLFTADGAIYADNTDGVGLIRDLTNRWGLSLEGKRILLLGAGGAAKGILAPLIAARPRAITVANRTAARAEALTTAFAPLAVRFDVTLTTLPWAQLVHREATPPFDLVLNATSASLAGSTPPLSRALWAPDAVAYDLMYGATPTPFLMAAQQQGAARLIDGLGMLVEQAAESFWLWRGVRPETEPVFQALRTQLAASTAC</sequence>
<organism evidence="12 13">
    <name type="scientific">Hydrogenophilus thermoluteolus</name>
    <name type="common">Pseudomonas hydrogenothermophila</name>
    <dbReference type="NCBI Taxonomy" id="297"/>
    <lineage>
        <taxon>Bacteria</taxon>
        <taxon>Pseudomonadati</taxon>
        <taxon>Pseudomonadota</taxon>
        <taxon>Hydrogenophilia</taxon>
        <taxon>Hydrogenophilales</taxon>
        <taxon>Hydrogenophilaceae</taxon>
        <taxon>Hydrogenophilus</taxon>
    </lineage>
</organism>
<feature type="binding site" evidence="8">
    <location>
        <position position="227"/>
    </location>
    <ligand>
        <name>shikimate</name>
        <dbReference type="ChEBI" id="CHEBI:36208"/>
    </ligand>
</feature>
<feature type="binding site" evidence="8">
    <location>
        <begin position="15"/>
        <end position="17"/>
    </location>
    <ligand>
        <name>shikimate</name>
        <dbReference type="ChEBI" id="CHEBI:36208"/>
    </ligand>
</feature>
<dbReference type="KEGG" id="htl:HPTL_1801"/>
<comment type="caution">
    <text evidence="8">Lacks conserved residue(s) required for the propagation of feature annotation.</text>
</comment>
<feature type="binding site" evidence="8">
    <location>
        <begin position="128"/>
        <end position="132"/>
    </location>
    <ligand>
        <name>NADP(+)</name>
        <dbReference type="ChEBI" id="CHEBI:58349"/>
    </ligand>
</feature>
<feature type="binding site" evidence="8">
    <location>
        <position position="225"/>
    </location>
    <ligand>
        <name>NADP(+)</name>
        <dbReference type="ChEBI" id="CHEBI:58349"/>
    </ligand>
</feature>
<dbReference type="Proteomes" id="UP000262004">
    <property type="component" value="Chromosome"/>
</dbReference>
<dbReference type="Pfam" id="PF01488">
    <property type="entry name" value="Shikimate_DH"/>
    <property type="match status" value="1"/>
</dbReference>
<dbReference type="InterPro" id="IPR041121">
    <property type="entry name" value="SDH_C"/>
</dbReference>
<dbReference type="GO" id="GO:0004764">
    <property type="term" value="F:shikimate 3-dehydrogenase (NADP+) activity"/>
    <property type="evidence" value="ECO:0007669"/>
    <property type="project" value="UniProtKB-UniRule"/>
</dbReference>
<dbReference type="InterPro" id="IPR013708">
    <property type="entry name" value="Shikimate_DH-bd_N"/>
</dbReference>
<dbReference type="GO" id="GO:0005829">
    <property type="term" value="C:cytosol"/>
    <property type="evidence" value="ECO:0007669"/>
    <property type="project" value="TreeGrafter"/>
</dbReference>
<keyword evidence="13" id="KW-1185">Reference proteome</keyword>
<dbReference type="HAMAP" id="MF_00222">
    <property type="entry name" value="Shikimate_DH_AroE"/>
    <property type="match status" value="1"/>
</dbReference>
<reference evidence="12 13" key="1">
    <citation type="submission" date="2018-04" db="EMBL/GenBank/DDBJ databases">
        <title>Complete genome sequence of Hydrogenophilus thermoluteolus TH-1.</title>
        <authorList>
            <person name="Arai H."/>
        </authorList>
    </citation>
    <scope>NUCLEOTIDE SEQUENCE [LARGE SCALE GENOMIC DNA]</scope>
    <source>
        <strain evidence="12 13">TH-1</strain>
    </source>
</reference>
<feature type="binding site" evidence="8">
    <location>
        <position position="87"/>
    </location>
    <ligand>
        <name>shikimate</name>
        <dbReference type="ChEBI" id="CHEBI:36208"/>
    </ligand>
</feature>
<feature type="domain" description="Shikimate dehydrogenase substrate binding N-terminal" evidence="10">
    <location>
        <begin position="7"/>
        <end position="89"/>
    </location>
</feature>
<proteinExistence type="inferred from homology"/>
<feature type="domain" description="SDH C-terminal" evidence="11">
    <location>
        <begin position="249"/>
        <end position="279"/>
    </location>
</feature>
<dbReference type="NCBIfam" id="NF001310">
    <property type="entry name" value="PRK00258.1-2"/>
    <property type="match status" value="1"/>
</dbReference>
<comment type="catalytic activity">
    <reaction evidence="7 8">
        <text>shikimate + NADP(+) = 3-dehydroshikimate + NADPH + H(+)</text>
        <dbReference type="Rhea" id="RHEA:17737"/>
        <dbReference type="ChEBI" id="CHEBI:15378"/>
        <dbReference type="ChEBI" id="CHEBI:16630"/>
        <dbReference type="ChEBI" id="CHEBI:36208"/>
        <dbReference type="ChEBI" id="CHEBI:57783"/>
        <dbReference type="ChEBI" id="CHEBI:58349"/>
        <dbReference type="EC" id="1.1.1.25"/>
    </reaction>
</comment>
<dbReference type="SUPFAM" id="SSF51735">
    <property type="entry name" value="NAD(P)-binding Rossmann-fold domains"/>
    <property type="match status" value="1"/>
</dbReference>
<keyword evidence="5 8" id="KW-0560">Oxidoreductase</keyword>
<evidence type="ECO:0000313" key="13">
    <source>
        <dbReference type="Proteomes" id="UP000262004"/>
    </source>
</evidence>
<dbReference type="AlphaFoldDB" id="A0A2Z6E0E0"/>
<evidence type="ECO:0000259" key="10">
    <source>
        <dbReference type="Pfam" id="PF08501"/>
    </source>
</evidence>
<keyword evidence="4 8" id="KW-0521">NADP</keyword>
<name>A0A2Z6E0E0_HYDTE</name>
<feature type="binding site" evidence="8">
    <location>
        <position position="249"/>
    </location>
    <ligand>
        <name>NADP(+)</name>
        <dbReference type="ChEBI" id="CHEBI:58349"/>
    </ligand>
</feature>
<dbReference type="CDD" id="cd01065">
    <property type="entry name" value="NAD_bind_Shikimate_DH"/>
    <property type="match status" value="1"/>
</dbReference>
<dbReference type="GO" id="GO:0009073">
    <property type="term" value="P:aromatic amino acid family biosynthetic process"/>
    <property type="evidence" value="ECO:0007669"/>
    <property type="project" value="UniProtKB-KW"/>
</dbReference>
<dbReference type="OrthoDB" id="9776868at2"/>
<dbReference type="Pfam" id="PF08501">
    <property type="entry name" value="Shikimate_dh_N"/>
    <property type="match status" value="1"/>
</dbReference>
<comment type="similarity">
    <text evidence="8">Belongs to the shikimate dehydrogenase family.</text>
</comment>
<evidence type="ECO:0000313" key="12">
    <source>
        <dbReference type="EMBL" id="BBD78059.1"/>
    </source>
</evidence>
<dbReference type="PANTHER" id="PTHR21089">
    <property type="entry name" value="SHIKIMATE DEHYDROGENASE"/>
    <property type="match status" value="1"/>
</dbReference>
<dbReference type="GO" id="GO:0050661">
    <property type="term" value="F:NADP binding"/>
    <property type="evidence" value="ECO:0007669"/>
    <property type="project" value="InterPro"/>
</dbReference>
<dbReference type="FunFam" id="3.40.50.10860:FF:000006">
    <property type="entry name" value="Shikimate dehydrogenase (NADP(+))"/>
    <property type="match status" value="1"/>
</dbReference>
<feature type="domain" description="Quinate/shikimate 5-dehydrogenase/glutamyl-tRNA reductase" evidence="9">
    <location>
        <begin position="118"/>
        <end position="168"/>
    </location>
</feature>
<evidence type="ECO:0000259" key="11">
    <source>
        <dbReference type="Pfam" id="PF18317"/>
    </source>
</evidence>
<dbReference type="NCBIfam" id="TIGR00507">
    <property type="entry name" value="aroE"/>
    <property type="match status" value="1"/>
</dbReference>
<dbReference type="InterPro" id="IPR011342">
    <property type="entry name" value="Shikimate_DH"/>
</dbReference>
<evidence type="ECO:0000256" key="6">
    <source>
        <dbReference type="ARBA" id="ARBA00023141"/>
    </source>
</evidence>
<dbReference type="PANTHER" id="PTHR21089:SF1">
    <property type="entry name" value="BIFUNCTIONAL 3-DEHYDROQUINATE DEHYDRATASE_SHIKIMATE DEHYDROGENASE, CHLOROPLASTIC"/>
    <property type="match status" value="1"/>
</dbReference>
<feature type="binding site" evidence="8">
    <location>
        <position position="62"/>
    </location>
    <ligand>
        <name>shikimate</name>
        <dbReference type="ChEBI" id="CHEBI:36208"/>
    </ligand>
</feature>
<feature type="binding site" evidence="8">
    <location>
        <position position="103"/>
    </location>
    <ligand>
        <name>shikimate</name>
        <dbReference type="ChEBI" id="CHEBI:36208"/>
    </ligand>
</feature>
<keyword evidence="6 8" id="KW-0057">Aromatic amino acid biosynthesis</keyword>
<dbReference type="Pfam" id="PF18317">
    <property type="entry name" value="SDH_C"/>
    <property type="match status" value="1"/>
</dbReference>
<dbReference type="GO" id="GO:0008652">
    <property type="term" value="P:amino acid biosynthetic process"/>
    <property type="evidence" value="ECO:0007669"/>
    <property type="project" value="UniProtKB-KW"/>
</dbReference>
<dbReference type="EMBL" id="AP018558">
    <property type="protein sequence ID" value="BBD78059.1"/>
    <property type="molecule type" value="Genomic_DNA"/>
</dbReference>
<evidence type="ECO:0000256" key="1">
    <source>
        <dbReference type="ARBA" id="ARBA00004871"/>
    </source>
</evidence>
<evidence type="ECO:0000256" key="3">
    <source>
        <dbReference type="ARBA" id="ARBA00022605"/>
    </source>
</evidence>
<evidence type="ECO:0000259" key="9">
    <source>
        <dbReference type="Pfam" id="PF01488"/>
    </source>
</evidence>
<dbReference type="UniPathway" id="UPA00053">
    <property type="reaction ID" value="UER00087"/>
</dbReference>
<feature type="active site" description="Proton acceptor" evidence="8">
    <location>
        <position position="66"/>
    </location>
</feature>
<keyword evidence="3 8" id="KW-0028">Amino-acid biosynthesis</keyword>
<gene>
    <name evidence="8" type="primary">aroE</name>
    <name evidence="12" type="ORF">HPTL_1801</name>
</gene>
<dbReference type="Gene3D" id="3.40.50.10860">
    <property type="entry name" value="Leucine Dehydrogenase, chain A, domain 1"/>
    <property type="match status" value="1"/>
</dbReference>
<dbReference type="InterPro" id="IPR022893">
    <property type="entry name" value="Shikimate_DH_fam"/>
</dbReference>
<protein>
    <recommendedName>
        <fullName evidence="2 8">Shikimate dehydrogenase (NADP(+))</fullName>
        <shortName evidence="8">SDH</shortName>
        <ecNumber evidence="2 8">1.1.1.25</ecNumber>
    </recommendedName>
</protein>
<dbReference type="SUPFAM" id="SSF53223">
    <property type="entry name" value="Aminoacid dehydrogenase-like, N-terminal domain"/>
    <property type="match status" value="1"/>
</dbReference>
<accession>A0A2Z6E0E0</accession>
<evidence type="ECO:0000256" key="7">
    <source>
        <dbReference type="ARBA" id="ARBA00049442"/>
    </source>
</evidence>